<dbReference type="EMBL" id="FSHM01000004">
    <property type="protein sequence ID" value="SIB20102.1"/>
    <property type="molecule type" value="Genomic_DNA"/>
</dbReference>
<evidence type="ECO:0000313" key="2">
    <source>
        <dbReference type="Proteomes" id="UP000185210"/>
    </source>
</evidence>
<dbReference type="Proteomes" id="UP000185210">
    <property type="component" value="Unassembled WGS sequence"/>
</dbReference>
<comment type="caution">
    <text evidence="1">The sequence shown here is derived from an EMBL/GenBank/DDBJ whole genome shotgun (WGS) entry which is preliminary data.</text>
</comment>
<reference evidence="1 2" key="1">
    <citation type="submission" date="2016-11" db="EMBL/GenBank/DDBJ databases">
        <authorList>
            <consortium name="Pathogen Informatics"/>
        </authorList>
    </citation>
    <scope>NUCLEOTIDE SEQUENCE [LARGE SCALE GENOMIC DNA]</scope>
    <source>
        <strain evidence="1 2">104</strain>
    </source>
</reference>
<organism evidence="1 2">
    <name type="scientific">Mycobacteroides abscessus subsp. abscessus</name>
    <dbReference type="NCBI Taxonomy" id="1185650"/>
    <lineage>
        <taxon>Bacteria</taxon>
        <taxon>Bacillati</taxon>
        <taxon>Actinomycetota</taxon>
        <taxon>Actinomycetes</taxon>
        <taxon>Mycobacteriales</taxon>
        <taxon>Mycobacteriaceae</taxon>
        <taxon>Mycobacteroides</taxon>
        <taxon>Mycobacteroides abscessus</taxon>
    </lineage>
</organism>
<proteinExistence type="predicted"/>
<evidence type="ECO:0000313" key="1">
    <source>
        <dbReference type="EMBL" id="SIB20102.1"/>
    </source>
</evidence>
<name>A0AB38D0R0_9MYCO</name>
<accession>A0AB38D0R0</accession>
<dbReference type="AlphaFoldDB" id="A0AB38D0R0"/>
<protein>
    <submittedName>
        <fullName evidence="1">Uncharacterized protein</fullName>
    </submittedName>
</protein>
<gene>
    <name evidence="1" type="ORF">SAMEA2070301_03213</name>
</gene>
<sequence>MEFTEVSNEDGVATIVINDRGVSGKATVSLYVHVPRYDNDNEFVTPAVHIRFQGRVTINNKDYDAWRCSADYAPGRWGDAERKVLTDKGFKKVLYSPSAGGTFRELTDSARKKLEQLAAVVADKYLTTEASKAAIVRSAQHKVVDAITEKEKAEAEVLERIAELDSARIYLAQMEQL</sequence>
<dbReference type="RefSeq" id="WP_074292966.1">
    <property type="nucleotide sequence ID" value="NZ_FSFF01000001.1"/>
</dbReference>